<dbReference type="EMBL" id="KZ613950">
    <property type="protein sequence ID" value="PMD36841.1"/>
    <property type="molecule type" value="Genomic_DNA"/>
</dbReference>
<gene>
    <name evidence="2" type="ORF">L207DRAFT_586530</name>
</gene>
<dbReference type="Proteomes" id="UP000235786">
    <property type="component" value="Unassembled WGS sequence"/>
</dbReference>
<reference evidence="2 3" key="1">
    <citation type="submission" date="2016-04" db="EMBL/GenBank/DDBJ databases">
        <title>A degradative enzymes factory behind the ericoid mycorrhizal symbiosis.</title>
        <authorList>
            <consortium name="DOE Joint Genome Institute"/>
            <person name="Martino E."/>
            <person name="Morin E."/>
            <person name="Grelet G."/>
            <person name="Kuo A."/>
            <person name="Kohler A."/>
            <person name="Daghino S."/>
            <person name="Barry K."/>
            <person name="Choi C."/>
            <person name="Cichocki N."/>
            <person name="Clum A."/>
            <person name="Copeland A."/>
            <person name="Hainaut M."/>
            <person name="Haridas S."/>
            <person name="Labutti K."/>
            <person name="Lindquist E."/>
            <person name="Lipzen A."/>
            <person name="Khouja H.-R."/>
            <person name="Murat C."/>
            <person name="Ohm R."/>
            <person name="Olson A."/>
            <person name="Spatafora J."/>
            <person name="Veneault-Fourrey C."/>
            <person name="Henrissat B."/>
            <person name="Grigoriev I."/>
            <person name="Martin F."/>
            <person name="Perotto S."/>
        </authorList>
    </citation>
    <scope>NUCLEOTIDE SEQUENCE [LARGE SCALE GENOMIC DNA]</scope>
    <source>
        <strain evidence="2 3">F</strain>
    </source>
</reference>
<feature type="region of interest" description="Disordered" evidence="1">
    <location>
        <begin position="52"/>
        <end position="74"/>
    </location>
</feature>
<proteinExistence type="predicted"/>
<protein>
    <submittedName>
        <fullName evidence="2">Uncharacterized protein</fullName>
    </submittedName>
</protein>
<accession>A0A2J6RE98</accession>
<evidence type="ECO:0000313" key="2">
    <source>
        <dbReference type="EMBL" id="PMD36841.1"/>
    </source>
</evidence>
<dbReference type="AlphaFoldDB" id="A0A2J6RE98"/>
<name>A0A2J6RE98_HYAVF</name>
<sequence length="229" mass="26137">MERSRLCDLYNFPEETCECDAICGTRHESCSEHSKGTLGLPEDFSSRVAMEENNYEKGSSSGSSKTPPILSREPSPLTAFLNEHDYYARKILEKNDRYKEFMSICLALSTSNFTSALKCYHGAICEHGFTYRDEKVLREFRKIIKLVNPSQPVGEVDVYQMADIMAGDSFADGSTTTGRTYIAARKYRMLVQWYGGRFEVYEDIERLISSVLRLNKHFKIHPEAFGSDI</sequence>
<evidence type="ECO:0000313" key="3">
    <source>
        <dbReference type="Proteomes" id="UP000235786"/>
    </source>
</evidence>
<organism evidence="2 3">
    <name type="scientific">Hyaloscypha variabilis (strain UAMH 11265 / GT02V1 / F)</name>
    <name type="common">Meliniomyces variabilis</name>
    <dbReference type="NCBI Taxonomy" id="1149755"/>
    <lineage>
        <taxon>Eukaryota</taxon>
        <taxon>Fungi</taxon>
        <taxon>Dikarya</taxon>
        <taxon>Ascomycota</taxon>
        <taxon>Pezizomycotina</taxon>
        <taxon>Leotiomycetes</taxon>
        <taxon>Helotiales</taxon>
        <taxon>Hyaloscyphaceae</taxon>
        <taxon>Hyaloscypha</taxon>
        <taxon>Hyaloscypha variabilis</taxon>
    </lineage>
</organism>
<evidence type="ECO:0000256" key="1">
    <source>
        <dbReference type="SAM" id="MobiDB-lite"/>
    </source>
</evidence>
<keyword evidence="3" id="KW-1185">Reference proteome</keyword>
<dbReference type="OrthoDB" id="10562759at2759"/>